<dbReference type="Gene3D" id="1.25.40.590">
    <property type="entry name" value="Type IV / VI secretion system, DotU"/>
    <property type="match status" value="1"/>
</dbReference>
<feature type="transmembrane region" description="Helical" evidence="1">
    <location>
        <begin position="216"/>
        <end position="238"/>
    </location>
</feature>
<dbReference type="InterPro" id="IPR038522">
    <property type="entry name" value="T4/T6SS_DotU_sf"/>
</dbReference>
<sequence length="253" mass="28218">MHTPRWVQDANPLGMLFRAAYGDFLVLLAAQPRTGKEPASAELATVAARRMGEALDTIRLSLARLAGARTPVGDVDQAEALQFAFAQVVDETLLNAPWQGRAVWSEHLLEWRMFKTRSGGALLIERIDAITRTNDRASGEVAELYLYCLSLGYAGRLRDRPEAIVELARRRAMLFGFLYPGICVIDDPDFILSETRDGNLIRTAPHRRSLAQRMRVYLLACAALSVPLIVSILMWLQLRPIVNNVIVLMPGYS</sequence>
<evidence type="ECO:0000313" key="4">
    <source>
        <dbReference type="Proteomes" id="UP000610594"/>
    </source>
</evidence>
<keyword evidence="4" id="KW-1185">Reference proteome</keyword>
<organism evidence="3 4">
    <name type="scientific">Massilia genomosp. 1</name>
    <dbReference type="NCBI Taxonomy" id="2609280"/>
    <lineage>
        <taxon>Bacteria</taxon>
        <taxon>Pseudomonadati</taxon>
        <taxon>Pseudomonadota</taxon>
        <taxon>Betaproteobacteria</taxon>
        <taxon>Burkholderiales</taxon>
        <taxon>Oxalobacteraceae</taxon>
        <taxon>Telluria group</taxon>
        <taxon>Massilia</taxon>
    </lineage>
</organism>
<protein>
    <recommendedName>
        <fullName evidence="2">Type IV / VI secretion system DotU domain-containing protein</fullName>
    </recommendedName>
</protein>
<dbReference type="PANTHER" id="PTHR38033">
    <property type="entry name" value="MEMBRANE PROTEIN-RELATED"/>
    <property type="match status" value="1"/>
</dbReference>
<proteinExistence type="predicted"/>
<evidence type="ECO:0000259" key="2">
    <source>
        <dbReference type="Pfam" id="PF09850"/>
    </source>
</evidence>
<dbReference type="EMBL" id="WHJF01000115">
    <property type="protein sequence ID" value="NHZ66141.1"/>
    <property type="molecule type" value="Genomic_DNA"/>
</dbReference>
<gene>
    <name evidence="3" type="ORF">F1735_28265</name>
</gene>
<dbReference type="InterPro" id="IPR017732">
    <property type="entry name" value="T4/T6SS_DotU"/>
</dbReference>
<keyword evidence="1" id="KW-0472">Membrane</keyword>
<dbReference type="Proteomes" id="UP000610594">
    <property type="component" value="Unassembled WGS sequence"/>
</dbReference>
<evidence type="ECO:0000256" key="1">
    <source>
        <dbReference type="SAM" id="Phobius"/>
    </source>
</evidence>
<evidence type="ECO:0000313" key="3">
    <source>
        <dbReference type="EMBL" id="NHZ66141.1"/>
    </source>
</evidence>
<dbReference type="PANTHER" id="PTHR38033:SF1">
    <property type="entry name" value="DOTU FAMILY TYPE IV_VI SECRETION SYSTEM PROTEIN"/>
    <property type="match status" value="1"/>
</dbReference>
<reference evidence="3 4" key="1">
    <citation type="submission" date="2019-10" db="EMBL/GenBank/DDBJ databases">
        <title>Taxonomy of Antarctic Massilia spp.: description of Massilia rubra sp. nov., Massilia aquatica sp. nov., Massilia mucilaginosa sp. nov., Massilia frigida sp. nov. isolated from streams, lakes and regoliths.</title>
        <authorList>
            <person name="Holochova P."/>
            <person name="Sedlacek I."/>
            <person name="Kralova S."/>
            <person name="Maslanova I."/>
            <person name="Busse H.-J."/>
            <person name="Stankova E."/>
            <person name="Vrbovska V."/>
            <person name="Kovarovic V."/>
            <person name="Bartak M."/>
            <person name="Svec P."/>
            <person name="Pantucek R."/>
        </authorList>
    </citation>
    <scope>NUCLEOTIDE SEQUENCE [LARGE SCALE GENOMIC DNA]</scope>
    <source>
        <strain evidence="3 4">CCM 8694</strain>
    </source>
</reference>
<name>A0ABX0N0Z1_9BURK</name>
<keyword evidence="1" id="KW-1133">Transmembrane helix</keyword>
<keyword evidence="1" id="KW-0812">Transmembrane</keyword>
<dbReference type="RefSeq" id="WP_167240046.1">
    <property type="nucleotide sequence ID" value="NZ_WHJF01000115.1"/>
</dbReference>
<dbReference type="Pfam" id="PF09850">
    <property type="entry name" value="DotU"/>
    <property type="match status" value="1"/>
</dbReference>
<accession>A0ABX0N0Z1</accession>
<comment type="caution">
    <text evidence="3">The sequence shown here is derived from an EMBL/GenBank/DDBJ whole genome shotgun (WGS) entry which is preliminary data.</text>
</comment>
<feature type="domain" description="Type IV / VI secretion system DotU" evidence="2">
    <location>
        <begin position="75"/>
        <end position="236"/>
    </location>
</feature>